<proteinExistence type="predicted"/>
<dbReference type="Proteomes" id="UP000007056">
    <property type="component" value="Chromosome"/>
</dbReference>
<sequence length="85" mass="9492">MSRLLLSVKPIPAAAKPEYEFSIDTITGISAPPIGIINNTPINSDTKTIRLNKNILSERINDLIKRTNIIADHRILTGYFLLSQF</sequence>
<reference evidence="2" key="1">
    <citation type="submission" date="2007-09" db="EMBL/GenBank/DDBJ databases">
        <title>Complete genome sequence of Rickettsia canadensis.</title>
        <authorList>
            <person name="Madan A."/>
            <person name="Fahey J."/>
            <person name="Helton E."/>
            <person name="Ketteman M."/>
            <person name="Madan A."/>
            <person name="Rodrigues S."/>
            <person name="Sanchez A."/>
            <person name="Whiting M."/>
            <person name="Dasch G."/>
            <person name="Eremeeva M."/>
        </authorList>
    </citation>
    <scope>NUCLEOTIDE SEQUENCE [LARGE SCALE GENOMIC DNA]</scope>
    <source>
        <strain evidence="2">McKiel</strain>
    </source>
</reference>
<evidence type="ECO:0000313" key="1">
    <source>
        <dbReference type="EMBL" id="ABV73025.1"/>
    </source>
</evidence>
<dbReference type="KEGG" id="rcm:A1E_00370"/>
<evidence type="ECO:0000313" key="2">
    <source>
        <dbReference type="Proteomes" id="UP000007056"/>
    </source>
</evidence>
<dbReference type="HOGENOM" id="CLU_2510563_0_0_5"/>
<name>A8EXE2_RICCK</name>
<dbReference type="EMBL" id="CP000409">
    <property type="protein sequence ID" value="ABV73025.1"/>
    <property type="molecule type" value="Genomic_DNA"/>
</dbReference>
<dbReference type="AlphaFoldDB" id="A8EXE2"/>
<gene>
    <name evidence="1" type="ordered locus">A1E_00370</name>
</gene>
<organism evidence="1 2">
    <name type="scientific">Rickettsia canadensis (strain McKiel)</name>
    <dbReference type="NCBI Taxonomy" id="293613"/>
    <lineage>
        <taxon>Bacteria</taxon>
        <taxon>Pseudomonadati</taxon>
        <taxon>Pseudomonadota</taxon>
        <taxon>Alphaproteobacteria</taxon>
        <taxon>Rickettsiales</taxon>
        <taxon>Rickettsiaceae</taxon>
        <taxon>Rickettsieae</taxon>
        <taxon>Rickettsia</taxon>
        <taxon>belli group</taxon>
    </lineage>
</organism>
<protein>
    <submittedName>
        <fullName evidence="1">Uncharacterized protein</fullName>
    </submittedName>
</protein>
<accession>A8EXE2</accession>